<name>A0A6A5Z9P4_9PLEO</name>
<keyword evidence="2" id="KW-0677">Repeat</keyword>
<evidence type="ECO:0000256" key="1">
    <source>
        <dbReference type="ARBA" id="ARBA00022723"/>
    </source>
</evidence>
<dbReference type="AlphaFoldDB" id="A0A6A5Z9P4"/>
<organism evidence="8 9">
    <name type="scientific">Lophiotrema nucula</name>
    <dbReference type="NCBI Taxonomy" id="690887"/>
    <lineage>
        <taxon>Eukaryota</taxon>
        <taxon>Fungi</taxon>
        <taxon>Dikarya</taxon>
        <taxon>Ascomycota</taxon>
        <taxon>Pezizomycotina</taxon>
        <taxon>Dothideomycetes</taxon>
        <taxon>Pleosporomycetidae</taxon>
        <taxon>Pleosporales</taxon>
        <taxon>Lophiotremataceae</taxon>
        <taxon>Lophiotrema</taxon>
    </lineage>
</organism>
<dbReference type="PANTHER" id="PTHR24205:SF4">
    <property type="entry name" value="PROTEIN ESPINAS"/>
    <property type="match status" value="1"/>
</dbReference>
<evidence type="ECO:0000256" key="3">
    <source>
        <dbReference type="ARBA" id="ARBA00022833"/>
    </source>
</evidence>
<gene>
    <name evidence="8" type="ORF">BDV96DRAFT_645511</name>
</gene>
<protein>
    <recommendedName>
        <fullName evidence="7">LIM zinc-binding domain-containing protein</fullName>
    </recommendedName>
</protein>
<feature type="compositionally biased region" description="Polar residues" evidence="6">
    <location>
        <begin position="431"/>
        <end position="447"/>
    </location>
</feature>
<dbReference type="Gene3D" id="2.10.110.10">
    <property type="entry name" value="Cysteine Rich Protein"/>
    <property type="match status" value="1"/>
</dbReference>
<dbReference type="Pfam" id="PF00412">
    <property type="entry name" value="LIM"/>
    <property type="match status" value="1"/>
</dbReference>
<evidence type="ECO:0000256" key="6">
    <source>
        <dbReference type="SAM" id="MobiDB-lite"/>
    </source>
</evidence>
<keyword evidence="1 5" id="KW-0479">Metal-binding</keyword>
<dbReference type="PROSITE" id="PS00478">
    <property type="entry name" value="LIM_DOMAIN_1"/>
    <property type="match status" value="1"/>
</dbReference>
<keyword evidence="9" id="KW-1185">Reference proteome</keyword>
<dbReference type="SMART" id="SM00132">
    <property type="entry name" value="LIM"/>
    <property type="match status" value="1"/>
</dbReference>
<evidence type="ECO:0000313" key="8">
    <source>
        <dbReference type="EMBL" id="KAF2116172.1"/>
    </source>
</evidence>
<feature type="compositionally biased region" description="Polar residues" evidence="6">
    <location>
        <begin position="469"/>
        <end position="481"/>
    </location>
</feature>
<dbReference type="GO" id="GO:0005634">
    <property type="term" value="C:nucleus"/>
    <property type="evidence" value="ECO:0007669"/>
    <property type="project" value="TreeGrafter"/>
</dbReference>
<dbReference type="GO" id="GO:0030695">
    <property type="term" value="F:GTPase regulator activity"/>
    <property type="evidence" value="ECO:0007669"/>
    <property type="project" value="UniProtKB-ARBA"/>
</dbReference>
<feature type="compositionally biased region" description="Polar residues" evidence="6">
    <location>
        <begin position="352"/>
        <end position="365"/>
    </location>
</feature>
<keyword evidence="3 5" id="KW-0862">Zinc</keyword>
<dbReference type="InterPro" id="IPR001781">
    <property type="entry name" value="Znf_LIM"/>
</dbReference>
<feature type="compositionally biased region" description="Basic and acidic residues" evidence="6">
    <location>
        <begin position="449"/>
        <end position="465"/>
    </location>
</feature>
<dbReference type="InterPro" id="IPR031348">
    <property type="entry name" value="PigL_N"/>
</dbReference>
<feature type="region of interest" description="Disordered" evidence="6">
    <location>
        <begin position="306"/>
        <end position="396"/>
    </location>
</feature>
<dbReference type="Pfam" id="PF17111">
    <property type="entry name" value="PigL_N"/>
    <property type="match status" value="1"/>
</dbReference>
<evidence type="ECO:0000256" key="2">
    <source>
        <dbReference type="ARBA" id="ARBA00022737"/>
    </source>
</evidence>
<dbReference type="OrthoDB" id="19923at2759"/>
<dbReference type="GO" id="GO:0003712">
    <property type="term" value="F:transcription coregulator activity"/>
    <property type="evidence" value="ECO:0007669"/>
    <property type="project" value="TreeGrafter"/>
</dbReference>
<dbReference type="PROSITE" id="PS50023">
    <property type="entry name" value="LIM_DOMAIN_2"/>
    <property type="match status" value="1"/>
</dbReference>
<dbReference type="Proteomes" id="UP000799770">
    <property type="component" value="Unassembled WGS sequence"/>
</dbReference>
<evidence type="ECO:0000256" key="5">
    <source>
        <dbReference type="PROSITE-ProRule" id="PRU00125"/>
    </source>
</evidence>
<accession>A0A6A5Z9P4</accession>
<evidence type="ECO:0000313" key="9">
    <source>
        <dbReference type="Proteomes" id="UP000799770"/>
    </source>
</evidence>
<feature type="region of interest" description="Disordered" evidence="6">
    <location>
        <begin position="431"/>
        <end position="487"/>
    </location>
</feature>
<dbReference type="EMBL" id="ML977321">
    <property type="protein sequence ID" value="KAF2116172.1"/>
    <property type="molecule type" value="Genomic_DNA"/>
</dbReference>
<evidence type="ECO:0000259" key="7">
    <source>
        <dbReference type="PROSITE" id="PS50023"/>
    </source>
</evidence>
<dbReference type="GO" id="GO:0046872">
    <property type="term" value="F:metal ion binding"/>
    <property type="evidence" value="ECO:0007669"/>
    <property type="project" value="UniProtKB-KW"/>
</dbReference>
<feature type="domain" description="LIM zinc-binding" evidence="7">
    <location>
        <begin position="490"/>
        <end position="553"/>
    </location>
</feature>
<sequence length="640" mass="70963">MDPISACAAVIGAVSQAIDIGFTIYNLIDGIKSMPDDVRRLGVEMQGLYQVLTLLSSSLEAQKSKATSDGFPVHMINNIKELVENCIGVFYEIKVVVKPYMESEKSVVKQWKKGFKWVVAKEETVITLQRALGNNKLTLELAISTLNLFNTTQTVDMVAGLQRDVRRLRRQINHRDKSVTDPRDTKLETAYTKDPYSIPMQRFLARTASVASRMSTSTRINDLDSVFSEELCDISEATYADVGTPEFYKGASAEYYLEAEKATPTSFQEEVKYPEPSVSAIRGLDATDTSRTFPQSKVSTWKKIRNRMRTSKSTDAVEVPETEVQEIPANRDMAESTAPTNLETVNPEPPSLDQQPITHSPTSIEDPNAHGSADETAPDGSELTKSKSTPMLPCKTSHYGNLGAPLPYRSNSTPLTTLSSLGVVNPYEGSAFSQSHSIPTAQDSGTDSPVDKAEDSHTQANDRDALLSSLRQPSPDISTAVSAPITDPETPCRGCKSPIEDSKHYRLKDDVWHAHCFRCSSCNVRLHSDSLPPFLLKDDFLVCNSCSFNCQKCDDRIEEHGTKDGYNGSLSMLQNLPGPQNCPGLFFCHECYKSIKNLRYVRSTQGVFCLACHSPIMSDMERSRRERERERLRPVPVLVG</sequence>
<evidence type="ECO:0000256" key="4">
    <source>
        <dbReference type="ARBA" id="ARBA00023038"/>
    </source>
</evidence>
<dbReference type="PANTHER" id="PTHR24205">
    <property type="entry name" value="FOUR AND A HALF LIM DOMAINS PROTEIN"/>
    <property type="match status" value="1"/>
</dbReference>
<reference evidence="8" key="1">
    <citation type="journal article" date="2020" name="Stud. Mycol.">
        <title>101 Dothideomycetes genomes: a test case for predicting lifestyles and emergence of pathogens.</title>
        <authorList>
            <person name="Haridas S."/>
            <person name="Albert R."/>
            <person name="Binder M."/>
            <person name="Bloem J."/>
            <person name="Labutti K."/>
            <person name="Salamov A."/>
            <person name="Andreopoulos B."/>
            <person name="Baker S."/>
            <person name="Barry K."/>
            <person name="Bills G."/>
            <person name="Bluhm B."/>
            <person name="Cannon C."/>
            <person name="Castanera R."/>
            <person name="Culley D."/>
            <person name="Daum C."/>
            <person name="Ezra D."/>
            <person name="Gonzalez J."/>
            <person name="Henrissat B."/>
            <person name="Kuo A."/>
            <person name="Liang C."/>
            <person name="Lipzen A."/>
            <person name="Lutzoni F."/>
            <person name="Magnuson J."/>
            <person name="Mondo S."/>
            <person name="Nolan M."/>
            <person name="Ohm R."/>
            <person name="Pangilinan J."/>
            <person name="Park H.-J."/>
            <person name="Ramirez L."/>
            <person name="Alfaro M."/>
            <person name="Sun H."/>
            <person name="Tritt A."/>
            <person name="Yoshinaga Y."/>
            <person name="Zwiers L.-H."/>
            <person name="Turgeon B."/>
            <person name="Goodwin S."/>
            <person name="Spatafora J."/>
            <person name="Crous P."/>
            <person name="Grigoriev I."/>
        </authorList>
    </citation>
    <scope>NUCLEOTIDE SEQUENCE</scope>
    <source>
        <strain evidence="8">CBS 627.86</strain>
    </source>
</reference>
<proteinExistence type="predicted"/>
<keyword evidence="4 5" id="KW-0440">LIM domain</keyword>